<dbReference type="AlphaFoldDB" id="A0A076MUR4"/>
<evidence type="ECO:0000256" key="1">
    <source>
        <dbReference type="ARBA" id="ARBA00023015"/>
    </source>
</evidence>
<dbReference type="EMBL" id="CP009110">
    <property type="protein sequence ID" value="AIJ22450.1"/>
    <property type="molecule type" value="Genomic_DNA"/>
</dbReference>
<evidence type="ECO:0000256" key="2">
    <source>
        <dbReference type="ARBA" id="ARBA00023125"/>
    </source>
</evidence>
<dbReference type="SUPFAM" id="SSF46785">
    <property type="entry name" value="Winged helix' DNA-binding domain"/>
    <property type="match status" value="1"/>
</dbReference>
<dbReference type="PATRIC" id="fig|1068978.7.peg.2513"/>
<keyword evidence="2" id="KW-0238">DNA-binding</keyword>
<dbReference type="HOGENOM" id="CLU_017584_9_3_11"/>
<keyword evidence="3" id="KW-0804">Transcription</keyword>
<dbReference type="InterPro" id="IPR036388">
    <property type="entry name" value="WH-like_DNA-bd_sf"/>
</dbReference>
<dbReference type="SMART" id="SM00345">
    <property type="entry name" value="HTH_GNTR"/>
    <property type="match status" value="1"/>
</dbReference>
<dbReference type="SMART" id="SM00895">
    <property type="entry name" value="FCD"/>
    <property type="match status" value="1"/>
</dbReference>
<dbReference type="PANTHER" id="PTHR43537">
    <property type="entry name" value="TRANSCRIPTIONAL REGULATOR, GNTR FAMILY"/>
    <property type="match status" value="1"/>
</dbReference>
<dbReference type="GO" id="GO:0003700">
    <property type="term" value="F:DNA-binding transcription factor activity"/>
    <property type="evidence" value="ECO:0007669"/>
    <property type="project" value="InterPro"/>
</dbReference>
<evidence type="ECO:0000313" key="6">
    <source>
        <dbReference type="Proteomes" id="UP000062973"/>
    </source>
</evidence>
<proteinExistence type="predicted"/>
<feature type="domain" description="HTH gntR-type" evidence="4">
    <location>
        <begin position="10"/>
        <end position="80"/>
    </location>
</feature>
<dbReference type="Gene3D" id="1.10.10.10">
    <property type="entry name" value="Winged helix-like DNA-binding domain superfamily/Winged helix DNA-binding domain"/>
    <property type="match status" value="1"/>
</dbReference>
<sequence>MTSQTSATNGRLFQRVVDYVQNAIASGELKPGDRLPSERELVEQFGIGRASVREALRVLENMDLVKSQPRDPRGPLILPLSVEPVRRSIAMLTSGGALGLAELVQFRMIADASANLLAAARRTDEQLLALERNMARMRACMSRGYAEFSQADLEFHELIAEAGGNRLVQVYGDVTREAILKLIQQSILDADDQTALMLQSIRHHRAVFAAISDRDGLLASRLARETLYAYYADHVSPADREIMATLVRECGGRLPG</sequence>
<dbReference type="Pfam" id="PF00392">
    <property type="entry name" value="GntR"/>
    <property type="match status" value="1"/>
</dbReference>
<evidence type="ECO:0000259" key="4">
    <source>
        <dbReference type="PROSITE" id="PS50949"/>
    </source>
</evidence>
<dbReference type="Gene3D" id="1.20.120.530">
    <property type="entry name" value="GntR ligand-binding domain-like"/>
    <property type="match status" value="1"/>
</dbReference>
<name>A0A076MUR4_AMYME</name>
<dbReference type="InterPro" id="IPR008920">
    <property type="entry name" value="TF_FadR/GntR_C"/>
</dbReference>
<gene>
    <name evidence="5" type="primary">pdhR</name>
    <name evidence="5" type="ORF">AMETH_2358</name>
</gene>
<organism evidence="5 6">
    <name type="scientific">Amycolatopsis methanolica 239</name>
    <dbReference type="NCBI Taxonomy" id="1068978"/>
    <lineage>
        <taxon>Bacteria</taxon>
        <taxon>Bacillati</taxon>
        <taxon>Actinomycetota</taxon>
        <taxon>Actinomycetes</taxon>
        <taxon>Pseudonocardiales</taxon>
        <taxon>Pseudonocardiaceae</taxon>
        <taxon>Amycolatopsis</taxon>
        <taxon>Amycolatopsis methanolica group</taxon>
    </lineage>
</organism>
<dbReference type="CDD" id="cd07377">
    <property type="entry name" value="WHTH_GntR"/>
    <property type="match status" value="1"/>
</dbReference>
<protein>
    <submittedName>
        <fullName evidence="5">GntR family transcriptional regulator</fullName>
    </submittedName>
</protein>
<dbReference type="InterPro" id="IPR000524">
    <property type="entry name" value="Tscrpt_reg_HTH_GntR"/>
</dbReference>
<dbReference type="RefSeq" id="WP_017981664.1">
    <property type="nucleotide sequence ID" value="NZ_AQUL01000001.1"/>
</dbReference>
<dbReference type="Pfam" id="PF07729">
    <property type="entry name" value="FCD"/>
    <property type="match status" value="1"/>
</dbReference>
<dbReference type="GeneID" id="301842315"/>
<dbReference type="PANTHER" id="PTHR43537:SF49">
    <property type="entry name" value="TRANSCRIPTIONAL REGULATORY PROTEIN"/>
    <property type="match status" value="1"/>
</dbReference>
<dbReference type="InterPro" id="IPR036390">
    <property type="entry name" value="WH_DNA-bd_sf"/>
</dbReference>
<evidence type="ECO:0000256" key="3">
    <source>
        <dbReference type="ARBA" id="ARBA00023163"/>
    </source>
</evidence>
<dbReference type="PRINTS" id="PR00035">
    <property type="entry name" value="HTHGNTR"/>
</dbReference>
<dbReference type="PROSITE" id="PS50949">
    <property type="entry name" value="HTH_GNTR"/>
    <property type="match status" value="1"/>
</dbReference>
<dbReference type="InterPro" id="IPR011711">
    <property type="entry name" value="GntR_C"/>
</dbReference>
<evidence type="ECO:0000313" key="5">
    <source>
        <dbReference type="EMBL" id="AIJ22450.1"/>
    </source>
</evidence>
<reference evidence="5 6" key="1">
    <citation type="submission" date="2014-07" db="EMBL/GenBank/DDBJ databases">
        <title>Whole Genome Sequence of the Amycolatopsis methanolica 239.</title>
        <authorList>
            <person name="Tang B."/>
        </authorList>
    </citation>
    <scope>NUCLEOTIDE SEQUENCE [LARGE SCALE GENOMIC DNA]</scope>
    <source>
        <strain evidence="5 6">239</strain>
    </source>
</reference>
<accession>A0A076MUR4</accession>
<dbReference type="KEGG" id="amq:AMETH_2358"/>
<keyword evidence="1" id="KW-0805">Transcription regulation</keyword>
<dbReference type="STRING" id="1068978.AMETH_2358"/>
<dbReference type="OrthoDB" id="4535513at2"/>
<dbReference type="eggNOG" id="COG2186">
    <property type="taxonomic scope" value="Bacteria"/>
</dbReference>
<keyword evidence="6" id="KW-1185">Reference proteome</keyword>
<dbReference type="GO" id="GO:0003677">
    <property type="term" value="F:DNA binding"/>
    <property type="evidence" value="ECO:0007669"/>
    <property type="project" value="UniProtKB-KW"/>
</dbReference>
<dbReference type="Proteomes" id="UP000062973">
    <property type="component" value="Chromosome"/>
</dbReference>
<dbReference type="SUPFAM" id="SSF48008">
    <property type="entry name" value="GntR ligand-binding domain-like"/>
    <property type="match status" value="1"/>
</dbReference>